<protein>
    <recommendedName>
        <fullName evidence="3">Polyketide cyclase</fullName>
    </recommendedName>
</protein>
<reference evidence="1 2" key="1">
    <citation type="submission" date="2019-07" db="EMBL/GenBank/DDBJ databases">
        <title>Whole genome shotgun sequence of Deinococcus cellulosilyticus NBRC 106333.</title>
        <authorList>
            <person name="Hosoyama A."/>
            <person name="Uohara A."/>
            <person name="Ohji S."/>
            <person name="Ichikawa N."/>
        </authorList>
    </citation>
    <scope>NUCLEOTIDE SEQUENCE [LARGE SCALE GENOMIC DNA]</scope>
    <source>
        <strain evidence="1 2">NBRC 106333</strain>
    </source>
</reference>
<evidence type="ECO:0000313" key="1">
    <source>
        <dbReference type="EMBL" id="GEM45975.1"/>
    </source>
</evidence>
<dbReference type="Proteomes" id="UP000321306">
    <property type="component" value="Unassembled WGS sequence"/>
</dbReference>
<proteinExistence type="predicted"/>
<organism evidence="1 2">
    <name type="scientific">Deinococcus cellulosilyticus (strain DSM 18568 / NBRC 106333 / KACC 11606 / 5516J-15)</name>
    <dbReference type="NCBI Taxonomy" id="1223518"/>
    <lineage>
        <taxon>Bacteria</taxon>
        <taxon>Thermotogati</taxon>
        <taxon>Deinococcota</taxon>
        <taxon>Deinococci</taxon>
        <taxon>Deinococcales</taxon>
        <taxon>Deinococcaceae</taxon>
        <taxon>Deinococcus</taxon>
    </lineage>
</organism>
<dbReference type="InterPro" id="IPR023393">
    <property type="entry name" value="START-like_dom_sf"/>
</dbReference>
<accession>A0A511MZD5</accession>
<evidence type="ECO:0000313" key="2">
    <source>
        <dbReference type="Proteomes" id="UP000321306"/>
    </source>
</evidence>
<dbReference type="Gene3D" id="3.30.530.20">
    <property type="match status" value="1"/>
</dbReference>
<keyword evidence="2" id="KW-1185">Reference proteome</keyword>
<evidence type="ECO:0008006" key="3">
    <source>
        <dbReference type="Google" id="ProtNLM"/>
    </source>
</evidence>
<dbReference type="SUPFAM" id="SSF55961">
    <property type="entry name" value="Bet v1-like"/>
    <property type="match status" value="1"/>
</dbReference>
<comment type="caution">
    <text evidence="1">The sequence shown here is derived from an EMBL/GenBank/DDBJ whole genome shotgun (WGS) entry which is preliminary data.</text>
</comment>
<name>A0A511MZD5_DEIC1</name>
<sequence length="141" mass="15413">MWMIRVSEHTRASAEQVWFLYTDVAGWPRWDSELDACTLSGPFEAGTTGTLTPKGMTPIPFTLLHVDPFKSFSDETHLPGAVLKFHHTLEATPEGLKITHTIHLIGPDYDRYAATIGKSIAAHLPPALKKLAALAEAPVPA</sequence>
<gene>
    <name evidence="1" type="ORF">DC3_16100</name>
</gene>
<dbReference type="InterPro" id="IPR019587">
    <property type="entry name" value="Polyketide_cyclase/dehydratase"/>
</dbReference>
<dbReference type="Pfam" id="PF10604">
    <property type="entry name" value="Polyketide_cyc2"/>
    <property type="match status" value="1"/>
</dbReference>
<dbReference type="AlphaFoldDB" id="A0A511MZD5"/>
<dbReference type="EMBL" id="BJXB01000005">
    <property type="protein sequence ID" value="GEM45975.1"/>
    <property type="molecule type" value="Genomic_DNA"/>
</dbReference>